<keyword evidence="1" id="KW-0548">Nucleotidyltransferase</keyword>
<gene>
    <name evidence="1" type="ORF">RF55_14521</name>
</gene>
<organism evidence="1 2">
    <name type="scientific">Lasius niger</name>
    <name type="common">Black garden ant</name>
    <dbReference type="NCBI Taxonomy" id="67767"/>
    <lineage>
        <taxon>Eukaryota</taxon>
        <taxon>Metazoa</taxon>
        <taxon>Ecdysozoa</taxon>
        <taxon>Arthropoda</taxon>
        <taxon>Hexapoda</taxon>
        <taxon>Insecta</taxon>
        <taxon>Pterygota</taxon>
        <taxon>Neoptera</taxon>
        <taxon>Endopterygota</taxon>
        <taxon>Hymenoptera</taxon>
        <taxon>Apocrita</taxon>
        <taxon>Aculeata</taxon>
        <taxon>Formicoidea</taxon>
        <taxon>Formicidae</taxon>
        <taxon>Formicinae</taxon>
        <taxon>Lasius</taxon>
        <taxon>Lasius</taxon>
    </lineage>
</organism>
<accession>A0A0J7K874</accession>
<keyword evidence="1" id="KW-0695">RNA-directed DNA polymerase</keyword>
<evidence type="ECO:0000313" key="2">
    <source>
        <dbReference type="Proteomes" id="UP000036403"/>
    </source>
</evidence>
<name>A0A0J7K874_LASNI</name>
<keyword evidence="2" id="KW-1185">Reference proteome</keyword>
<sequence>MTAWQKLIDTINSNPWGMPYRIVLNKLRHSLVSLTETLDEDITELLLGSLFLNRRMHEPSLIWENWRWEENDTQYLVTYGEVHEVLKKKAGNNTAPGPDGIKMNILSKVVTGRG</sequence>
<proteinExistence type="predicted"/>
<keyword evidence="1" id="KW-0808">Transferase</keyword>
<comment type="caution">
    <text evidence="1">The sequence shown here is derived from an EMBL/GenBank/DDBJ whole genome shotgun (WGS) entry which is preliminary data.</text>
</comment>
<evidence type="ECO:0000313" key="1">
    <source>
        <dbReference type="EMBL" id="KMQ86484.1"/>
    </source>
</evidence>
<dbReference type="GO" id="GO:0003964">
    <property type="term" value="F:RNA-directed DNA polymerase activity"/>
    <property type="evidence" value="ECO:0007669"/>
    <property type="project" value="UniProtKB-KW"/>
</dbReference>
<protein>
    <submittedName>
        <fullName evidence="1">Reverse transcriptase</fullName>
    </submittedName>
</protein>
<reference evidence="1 2" key="1">
    <citation type="submission" date="2015-04" db="EMBL/GenBank/DDBJ databases">
        <title>Lasius niger genome sequencing.</title>
        <authorList>
            <person name="Konorov E.A."/>
            <person name="Nikitin M.A."/>
            <person name="Kirill M.V."/>
            <person name="Chang P."/>
        </authorList>
    </citation>
    <scope>NUCLEOTIDE SEQUENCE [LARGE SCALE GENOMIC DNA]</scope>
    <source>
        <tissue evidence="1">Whole</tissue>
    </source>
</reference>
<dbReference type="PaxDb" id="67767-A0A0J7K874"/>
<dbReference type="EMBL" id="LBMM01012016">
    <property type="protein sequence ID" value="KMQ86484.1"/>
    <property type="molecule type" value="Genomic_DNA"/>
</dbReference>
<dbReference type="AlphaFoldDB" id="A0A0J7K874"/>
<dbReference type="OrthoDB" id="7555213at2759"/>
<dbReference type="Proteomes" id="UP000036403">
    <property type="component" value="Unassembled WGS sequence"/>
</dbReference>